<dbReference type="SUPFAM" id="SSF81301">
    <property type="entry name" value="Nucleotidyltransferase"/>
    <property type="match status" value="1"/>
</dbReference>
<evidence type="ECO:0000256" key="3">
    <source>
        <dbReference type="ARBA" id="ARBA00022694"/>
    </source>
</evidence>
<evidence type="ECO:0000256" key="12">
    <source>
        <dbReference type="HAMAP-Rule" id="MF_01261"/>
    </source>
</evidence>
<evidence type="ECO:0000256" key="11">
    <source>
        <dbReference type="ARBA" id="ARBA00022884"/>
    </source>
</evidence>
<protein>
    <recommendedName>
        <fullName evidence="12">Multifunctional CCA protein</fullName>
    </recommendedName>
    <domain>
        <recommendedName>
            <fullName evidence="12">CCA-adding enzyme</fullName>
            <ecNumber evidence="12">2.7.7.72</ecNumber>
        </recommendedName>
        <alternativeName>
            <fullName evidence="12">CCA tRNA nucleotidyltransferase</fullName>
        </alternativeName>
        <alternativeName>
            <fullName evidence="12">tRNA CCA-pyrophosphorylase</fullName>
        </alternativeName>
        <alternativeName>
            <fullName evidence="12">tRNA adenylyl-/cytidylyl-transferase</fullName>
        </alternativeName>
        <alternativeName>
            <fullName evidence="12">tRNA nucleotidyltransferase</fullName>
        </alternativeName>
        <alternativeName>
            <fullName evidence="12">tRNA-NT</fullName>
        </alternativeName>
    </domain>
    <domain>
        <recommendedName>
            <fullName evidence="12">2'-nucleotidase</fullName>
            <ecNumber evidence="12">3.1.3.-</ecNumber>
        </recommendedName>
    </domain>
    <domain>
        <recommendedName>
            <fullName evidence="12">2',3'-cyclic phosphodiesterase</fullName>
            <ecNumber evidence="12">3.1.4.-</ecNumber>
        </recommendedName>
    </domain>
    <domain>
        <recommendedName>
            <fullName evidence="12">Phosphatase</fullName>
        </recommendedName>
    </domain>
</protein>
<dbReference type="Gene3D" id="1.10.3090.10">
    <property type="entry name" value="cca-adding enzyme, domain 2"/>
    <property type="match status" value="1"/>
</dbReference>
<comment type="subunit">
    <text evidence="12">Monomer. Can also form homodimers and oligomers.</text>
</comment>
<evidence type="ECO:0000256" key="2">
    <source>
        <dbReference type="ARBA" id="ARBA00022679"/>
    </source>
</evidence>
<dbReference type="InterPro" id="IPR050124">
    <property type="entry name" value="tRNA_CCA-adding_enzyme"/>
</dbReference>
<dbReference type="CDD" id="cd00077">
    <property type="entry name" value="HDc"/>
    <property type="match status" value="1"/>
</dbReference>
<dbReference type="SMART" id="SM00471">
    <property type="entry name" value="HDc"/>
    <property type="match status" value="1"/>
</dbReference>
<comment type="domain">
    <text evidence="12">Comprises two domains: an N-terminal domain containing the nucleotidyltransferase activity and a C-terminal HD domain associated with both phosphodiesterase and phosphatase activities.</text>
</comment>
<keyword evidence="15" id="KW-1185">Reference proteome</keyword>
<dbReference type="HAMAP" id="MF_01261">
    <property type="entry name" value="CCA_bact_type1"/>
    <property type="match status" value="1"/>
</dbReference>
<feature type="binding site" evidence="12">
    <location>
        <position position="11"/>
    </location>
    <ligand>
        <name>CTP</name>
        <dbReference type="ChEBI" id="CHEBI:37563"/>
    </ligand>
</feature>
<keyword evidence="4 12" id="KW-0548">Nucleotidyltransferase</keyword>
<comment type="similarity">
    <text evidence="12">Belongs to the tRNA nucleotidyltransferase/poly(A) polymerase family. Bacterial CCA-adding enzyme type 1 subfamily.</text>
</comment>
<comment type="miscellaneous">
    <text evidence="12">A single active site specifically recognizes both ATP and CTP and is responsible for their addition.</text>
</comment>
<dbReference type="PIRSF" id="PIRSF000813">
    <property type="entry name" value="CCA_bact"/>
    <property type="match status" value="1"/>
</dbReference>
<comment type="cofactor">
    <cofactor evidence="12">
        <name>Ni(2+)</name>
        <dbReference type="ChEBI" id="CHEBI:49786"/>
    </cofactor>
    <text evidence="12">Nickel for phosphatase activity.</text>
</comment>
<dbReference type="RefSeq" id="WP_004874833.1">
    <property type="nucleotide sequence ID" value="NZ_AALD02000012.1"/>
</dbReference>
<feature type="binding site" evidence="12">
    <location>
        <position position="91"/>
    </location>
    <ligand>
        <name>ATP</name>
        <dbReference type="ChEBI" id="CHEBI:30616"/>
    </ligand>
</feature>
<feature type="binding site" evidence="12">
    <location>
        <position position="140"/>
    </location>
    <ligand>
        <name>CTP</name>
        <dbReference type="ChEBI" id="CHEBI:37563"/>
    </ligand>
</feature>
<dbReference type="CDD" id="cd05398">
    <property type="entry name" value="NT_ClassII-CCAase"/>
    <property type="match status" value="1"/>
</dbReference>
<evidence type="ECO:0000256" key="7">
    <source>
        <dbReference type="ARBA" id="ARBA00022800"/>
    </source>
</evidence>
<dbReference type="InterPro" id="IPR006674">
    <property type="entry name" value="HD_domain"/>
</dbReference>
<keyword evidence="7 12" id="KW-0692">RNA repair</keyword>
<evidence type="ECO:0000256" key="9">
    <source>
        <dbReference type="ARBA" id="ARBA00022840"/>
    </source>
</evidence>
<feature type="domain" description="HD" evidence="13">
    <location>
        <begin position="228"/>
        <end position="329"/>
    </location>
</feature>
<evidence type="ECO:0000256" key="10">
    <source>
        <dbReference type="ARBA" id="ARBA00022842"/>
    </source>
</evidence>
<dbReference type="Gene3D" id="3.30.460.10">
    <property type="entry name" value="Beta Polymerase, domain 2"/>
    <property type="match status" value="1"/>
</dbReference>
<evidence type="ECO:0000256" key="6">
    <source>
        <dbReference type="ARBA" id="ARBA00022741"/>
    </source>
</evidence>
<comment type="caution">
    <text evidence="14">The sequence shown here is derived from an EMBL/GenBank/DDBJ whole genome shotgun (WGS) entry which is preliminary data.</text>
</comment>
<dbReference type="Pfam" id="PF01743">
    <property type="entry name" value="PolyA_pol"/>
    <property type="match status" value="1"/>
</dbReference>
<dbReference type="EC" id="3.1.4.-" evidence="12"/>
<keyword evidence="10 12" id="KW-0460">Magnesium</keyword>
<feature type="binding site" evidence="12">
    <location>
        <position position="140"/>
    </location>
    <ligand>
        <name>ATP</name>
        <dbReference type="ChEBI" id="CHEBI:30616"/>
    </ligand>
</feature>
<evidence type="ECO:0000256" key="8">
    <source>
        <dbReference type="ARBA" id="ARBA00022801"/>
    </source>
</evidence>
<dbReference type="EC" id="2.7.7.72" evidence="12"/>
<dbReference type="PROSITE" id="PS51831">
    <property type="entry name" value="HD"/>
    <property type="match status" value="1"/>
</dbReference>
<dbReference type="HAMAP" id="MF_01262">
    <property type="entry name" value="CCA_bact_type2"/>
    <property type="match status" value="1"/>
</dbReference>
<dbReference type="NCBIfam" id="NF008137">
    <property type="entry name" value="PRK10885.1"/>
    <property type="match status" value="1"/>
</dbReference>
<dbReference type="InterPro" id="IPR012006">
    <property type="entry name" value="CCA_bact"/>
</dbReference>
<name>A0ABM9YAZ8_YERMW</name>
<feature type="binding site" evidence="12">
    <location>
        <position position="91"/>
    </location>
    <ligand>
        <name>CTP</name>
        <dbReference type="ChEBI" id="CHEBI:37563"/>
    </ligand>
</feature>
<proteinExistence type="inferred from homology"/>
<evidence type="ECO:0000313" key="14">
    <source>
        <dbReference type="EMBL" id="EEQ11025.1"/>
    </source>
</evidence>
<dbReference type="Proteomes" id="UP000003027">
    <property type="component" value="Unassembled WGS sequence"/>
</dbReference>
<evidence type="ECO:0000256" key="4">
    <source>
        <dbReference type="ARBA" id="ARBA00022695"/>
    </source>
</evidence>
<dbReference type="SUPFAM" id="SSF81891">
    <property type="entry name" value="Poly A polymerase C-terminal region-like"/>
    <property type="match status" value="1"/>
</dbReference>
<comment type="catalytic activity">
    <reaction evidence="12">
        <text>a tRNA precursor + 2 CTP + ATP = a tRNA with a 3' CCA end + 3 diphosphate</text>
        <dbReference type="Rhea" id="RHEA:14433"/>
        <dbReference type="Rhea" id="RHEA-COMP:10465"/>
        <dbReference type="Rhea" id="RHEA-COMP:10468"/>
        <dbReference type="ChEBI" id="CHEBI:30616"/>
        <dbReference type="ChEBI" id="CHEBI:33019"/>
        <dbReference type="ChEBI" id="CHEBI:37563"/>
        <dbReference type="ChEBI" id="CHEBI:74896"/>
        <dbReference type="ChEBI" id="CHEBI:83071"/>
        <dbReference type="EC" id="2.7.7.72"/>
    </reaction>
</comment>
<dbReference type="Pfam" id="PF01966">
    <property type="entry name" value="HD"/>
    <property type="match status" value="1"/>
</dbReference>
<dbReference type="InterPro" id="IPR032828">
    <property type="entry name" value="PolyA_RNA-bd"/>
</dbReference>
<evidence type="ECO:0000256" key="5">
    <source>
        <dbReference type="ARBA" id="ARBA00022723"/>
    </source>
</evidence>
<sequence>MKVYLVGGAVRDNLLNLPVTEQDWVVVGATPEQLLAQGYQQVGKDFPVFLHPVSHEEYALARTERKSGQGYTGFTCYAAPDVTLEEDLLRRDLTINAIARSDDGELIDPYHGRQDLKNKVLRHVSEAFGEDPLRVLRVARFAARFAHLGFSVAPETQSLMAAMARSGELSALTPERVWKETEKALKTQSPQVYFQVLRDCDALAVLFPEIDRLFGVPAPEKWHPEIDTGIHTLMTLTIAARLSPEVDIRFAALCHDLGKGLTPKQFWPHHHGHGPAGVKLVEQLCQRLRVPNPVRDLAKLVAEYHDLIHTVNKLRPETLLKLFDAIDVWRKPERLEQMIMTSEADARGRTGFEENPYPQGDYLRTAFQIANGVSVQEVVASGLQGLAIRDELKRRRQQALAQWKQAQEAASE</sequence>
<evidence type="ECO:0000259" key="13">
    <source>
        <dbReference type="PROSITE" id="PS51831"/>
    </source>
</evidence>
<keyword evidence="6 12" id="KW-0547">Nucleotide-binding</keyword>
<organism evidence="14 15">
    <name type="scientific">Yersinia mollaretii (strain ATCC 43969 / DSM 18520 / CIP 103324 / CNY 7263 / WAIP 204)</name>
    <dbReference type="NCBI Taxonomy" id="349967"/>
    <lineage>
        <taxon>Bacteria</taxon>
        <taxon>Pseudomonadati</taxon>
        <taxon>Pseudomonadota</taxon>
        <taxon>Gammaproteobacteria</taxon>
        <taxon>Enterobacterales</taxon>
        <taxon>Yersiniaceae</taxon>
        <taxon>Yersinia</taxon>
    </lineage>
</organism>
<reference evidence="14" key="1">
    <citation type="submission" date="2008-12" db="EMBL/GenBank/DDBJ databases">
        <title>Annotation of the Yersinia mollaretii ATCC 43969 genome.</title>
        <authorList>
            <person name="Read T.D."/>
            <person name="Akmal A."/>
            <person name="Bishop-Lilly K."/>
            <person name="Chen P.E."/>
            <person name="Cook C."/>
            <person name="Kiley M.P."/>
            <person name="Lentz S."/>
            <person name="Mateczun A."/>
            <person name="Nagarajan N."/>
            <person name="Nolan N."/>
            <person name="Osborne B.I."/>
            <person name="Pop M."/>
            <person name="Sozhamannan S."/>
            <person name="Stewart A.C."/>
            <person name="Sulakvelidze A."/>
            <person name="Thomason B."/>
            <person name="Willner K."/>
            <person name="Zwick M.E."/>
        </authorList>
    </citation>
    <scope>NUCLEOTIDE SEQUENCE [LARGE SCALE GENOMIC DNA]</scope>
    <source>
        <strain evidence="14">ATCC 43969</strain>
    </source>
</reference>
<feature type="binding site" evidence="12">
    <location>
        <position position="8"/>
    </location>
    <ligand>
        <name>ATP</name>
        <dbReference type="ChEBI" id="CHEBI:30616"/>
    </ligand>
</feature>
<keyword evidence="1 12" id="KW-0533">Nickel</keyword>
<keyword evidence="3 12" id="KW-0819">tRNA processing</keyword>
<feature type="binding site" evidence="12">
    <location>
        <position position="11"/>
    </location>
    <ligand>
        <name>ATP</name>
        <dbReference type="ChEBI" id="CHEBI:30616"/>
    </ligand>
</feature>
<comment type="catalytic activity">
    <reaction evidence="12">
        <text>a tRNA with a 3' CCA end + 2 CTP + ATP = a tRNA with a 3' CCACCA end + 3 diphosphate</text>
        <dbReference type="Rhea" id="RHEA:76235"/>
        <dbReference type="Rhea" id="RHEA-COMP:10468"/>
        <dbReference type="Rhea" id="RHEA-COMP:18655"/>
        <dbReference type="ChEBI" id="CHEBI:30616"/>
        <dbReference type="ChEBI" id="CHEBI:33019"/>
        <dbReference type="ChEBI" id="CHEBI:37563"/>
        <dbReference type="ChEBI" id="CHEBI:83071"/>
        <dbReference type="ChEBI" id="CHEBI:195187"/>
    </reaction>
</comment>
<keyword evidence="5 12" id="KW-0479">Metal-binding</keyword>
<feature type="binding site" evidence="12">
    <location>
        <position position="23"/>
    </location>
    <ligand>
        <name>Mg(2+)</name>
        <dbReference type="ChEBI" id="CHEBI:18420"/>
    </ligand>
</feature>
<feature type="binding site" evidence="12">
    <location>
        <position position="21"/>
    </location>
    <ligand>
        <name>Mg(2+)</name>
        <dbReference type="ChEBI" id="CHEBI:18420"/>
    </ligand>
</feature>
<dbReference type="EC" id="3.1.3.-" evidence="12"/>
<comment type="cofactor">
    <cofactor evidence="12">
        <name>Mg(2+)</name>
        <dbReference type="ChEBI" id="CHEBI:18420"/>
    </cofactor>
    <text evidence="12">Magnesium is required for nucleotidyltransferase activity.</text>
</comment>
<dbReference type="InterPro" id="IPR003607">
    <property type="entry name" value="HD/PDEase_dom"/>
</dbReference>
<keyword evidence="9 12" id="KW-0067">ATP-binding</keyword>
<feature type="binding site" evidence="12">
    <location>
        <position position="137"/>
    </location>
    <ligand>
        <name>CTP</name>
        <dbReference type="ChEBI" id="CHEBI:37563"/>
    </ligand>
</feature>
<dbReference type="PANTHER" id="PTHR47545">
    <property type="entry name" value="MULTIFUNCTIONAL CCA PROTEIN"/>
    <property type="match status" value="1"/>
</dbReference>
<dbReference type="EMBL" id="AALD02000012">
    <property type="protein sequence ID" value="EEQ11025.1"/>
    <property type="molecule type" value="Genomic_DNA"/>
</dbReference>
<keyword evidence="2 12" id="KW-0808">Transferase</keyword>
<keyword evidence="12" id="KW-0511">Multifunctional enzyme</keyword>
<keyword evidence="8 12" id="KW-0378">Hydrolase</keyword>
<dbReference type="InterPro" id="IPR002646">
    <property type="entry name" value="PolA_pol_head_dom"/>
</dbReference>
<comment type="function">
    <text evidence="12">Catalyzes the addition and repair of the essential 3'-terminal CCA sequence in tRNAs without using a nucleic acid template. Adds these three nucleotides in the order of C, C, and A to the tRNA nucleotide-73, using CTP and ATP as substrates and producing inorganic pyrophosphate. tRNA 3'-terminal CCA addition is required both for tRNA processing and repair. Also involved in tRNA surveillance by mediating tandem CCA addition to generate a CCACCA at the 3' terminus of unstable tRNAs. While stable tRNAs receive only 3'-terminal CCA, unstable tRNAs are marked with CCACCA and rapidly degraded.</text>
</comment>
<feature type="binding site" evidence="12">
    <location>
        <position position="137"/>
    </location>
    <ligand>
        <name>ATP</name>
        <dbReference type="ChEBI" id="CHEBI:30616"/>
    </ligand>
</feature>
<dbReference type="PANTHER" id="PTHR47545:SF1">
    <property type="entry name" value="MULTIFUNCTIONAL CCA PROTEIN"/>
    <property type="match status" value="1"/>
</dbReference>
<evidence type="ECO:0000256" key="1">
    <source>
        <dbReference type="ARBA" id="ARBA00022596"/>
    </source>
</evidence>
<gene>
    <name evidence="12" type="primary">cca</name>
    <name evidence="14" type="ORF">ymoll0001_33650</name>
</gene>
<keyword evidence="11 12" id="KW-0694">RNA-binding</keyword>
<accession>A0ABM9YAZ8</accession>
<evidence type="ECO:0000313" key="15">
    <source>
        <dbReference type="Proteomes" id="UP000003027"/>
    </source>
</evidence>
<dbReference type="GeneID" id="57916511"/>
<dbReference type="Pfam" id="PF12627">
    <property type="entry name" value="PolyA_pol_RNAbd"/>
    <property type="match status" value="1"/>
</dbReference>
<dbReference type="InterPro" id="IPR043519">
    <property type="entry name" value="NT_sf"/>
</dbReference>
<feature type="binding site" evidence="12">
    <location>
        <position position="8"/>
    </location>
    <ligand>
        <name>CTP</name>
        <dbReference type="ChEBI" id="CHEBI:37563"/>
    </ligand>
</feature>